<evidence type="ECO:0000313" key="5">
    <source>
        <dbReference type="Proteomes" id="UP000544110"/>
    </source>
</evidence>
<sequence length="458" mass="48055">MAIRSGTTSHHPVCDALTEASETVTRVVGSPTWSMTETDLGEALVAIAALEAQVAALRLRVTAQAVEDGAGGTTGATSTAAWAASHTRRTRPDCFRDARVAATLAEPRHRAVADALADGRVHLDQARAITAAVDALPTDRVDARVRAEAATFLLDCAAVHDALELRALGRKVLEVVAPDVADEVERERLEREEREARRAATLTMSDDGHGTTRGRFAIPTEHGDRLRTLLDAIAAPKHQRARRATEDGGAGCGSGAESGAEPGAVSGVGSGVGSQPESGAGVAAGGERPSMPLRRGQALCELIERYLVKDLPRAGGLPATVTVTMSLETLMGGLGVATLSTGTRISAGRARMLACESGIAPVVLGGRCEVLDLGRTQRLFSPAQRRALEIEQGGCTAAGCDWPPGMCHAHHDIPWSRGGPTDKANGRLLCPRHHARIHDPAYDTVSHPDGSVTFQRRC</sequence>
<comment type="similarity">
    <text evidence="1">Belongs to the Rv1128c/1148c/1588c/1702c/1945/3466 family.</text>
</comment>
<dbReference type="RefSeq" id="WP_179517254.1">
    <property type="nucleotide sequence ID" value="NZ_JACCAC010000001.1"/>
</dbReference>
<dbReference type="GO" id="GO:0003676">
    <property type="term" value="F:nucleic acid binding"/>
    <property type="evidence" value="ECO:0007669"/>
    <property type="project" value="InterPro"/>
</dbReference>
<protein>
    <recommendedName>
        <fullName evidence="3">HNH nuclease domain-containing protein</fullName>
    </recommendedName>
</protein>
<organism evidence="4 5">
    <name type="scientific">Nocardioides perillae</name>
    <dbReference type="NCBI Taxonomy" id="1119534"/>
    <lineage>
        <taxon>Bacteria</taxon>
        <taxon>Bacillati</taxon>
        <taxon>Actinomycetota</taxon>
        <taxon>Actinomycetes</taxon>
        <taxon>Propionibacteriales</taxon>
        <taxon>Nocardioidaceae</taxon>
        <taxon>Nocardioides</taxon>
    </lineage>
</organism>
<evidence type="ECO:0000256" key="2">
    <source>
        <dbReference type="SAM" id="MobiDB-lite"/>
    </source>
</evidence>
<comment type="caution">
    <text evidence="4">The sequence shown here is derived from an EMBL/GenBank/DDBJ whole genome shotgun (WGS) entry which is preliminary data.</text>
</comment>
<keyword evidence="5" id="KW-1185">Reference proteome</keyword>
<dbReference type="InterPro" id="IPR003615">
    <property type="entry name" value="HNH_nuc"/>
</dbReference>
<proteinExistence type="inferred from homology"/>
<dbReference type="InterPro" id="IPR003870">
    <property type="entry name" value="DUF222"/>
</dbReference>
<dbReference type="GO" id="GO:0004519">
    <property type="term" value="F:endonuclease activity"/>
    <property type="evidence" value="ECO:0007669"/>
    <property type="project" value="InterPro"/>
</dbReference>
<accession>A0A7Y9RQI3</accession>
<dbReference type="GO" id="GO:0008270">
    <property type="term" value="F:zinc ion binding"/>
    <property type="evidence" value="ECO:0007669"/>
    <property type="project" value="InterPro"/>
</dbReference>
<dbReference type="SMART" id="SM00507">
    <property type="entry name" value="HNHc"/>
    <property type="match status" value="1"/>
</dbReference>
<name>A0A7Y9RQI3_9ACTN</name>
<feature type="region of interest" description="Disordered" evidence="2">
    <location>
        <begin position="186"/>
        <end position="221"/>
    </location>
</feature>
<dbReference type="Proteomes" id="UP000544110">
    <property type="component" value="Unassembled WGS sequence"/>
</dbReference>
<reference evidence="4 5" key="1">
    <citation type="submission" date="2020-07" db="EMBL/GenBank/DDBJ databases">
        <title>Sequencing the genomes of 1000 actinobacteria strains.</title>
        <authorList>
            <person name="Klenk H.-P."/>
        </authorList>
    </citation>
    <scope>NUCLEOTIDE SEQUENCE [LARGE SCALE GENOMIC DNA]</scope>
    <source>
        <strain evidence="4 5">DSM 24552</strain>
    </source>
</reference>
<dbReference type="InterPro" id="IPR002711">
    <property type="entry name" value="HNH"/>
</dbReference>
<evidence type="ECO:0000313" key="4">
    <source>
        <dbReference type="EMBL" id="NYG54682.1"/>
    </source>
</evidence>
<feature type="compositionally biased region" description="Basic and acidic residues" evidence="2">
    <location>
        <begin position="186"/>
        <end position="198"/>
    </location>
</feature>
<feature type="domain" description="HNH nuclease" evidence="3">
    <location>
        <begin position="384"/>
        <end position="435"/>
    </location>
</feature>
<feature type="region of interest" description="Disordered" evidence="2">
    <location>
        <begin position="237"/>
        <end position="290"/>
    </location>
</feature>
<gene>
    <name evidence="4" type="ORF">BJ989_000986</name>
</gene>
<dbReference type="AlphaFoldDB" id="A0A7Y9RQI3"/>
<evidence type="ECO:0000256" key="1">
    <source>
        <dbReference type="ARBA" id="ARBA00023450"/>
    </source>
</evidence>
<dbReference type="CDD" id="cd00085">
    <property type="entry name" value="HNHc"/>
    <property type="match status" value="1"/>
</dbReference>
<dbReference type="EMBL" id="JACCAC010000001">
    <property type="protein sequence ID" value="NYG54682.1"/>
    <property type="molecule type" value="Genomic_DNA"/>
</dbReference>
<evidence type="ECO:0000259" key="3">
    <source>
        <dbReference type="SMART" id="SM00507"/>
    </source>
</evidence>
<dbReference type="Pfam" id="PF02720">
    <property type="entry name" value="DUF222"/>
    <property type="match status" value="1"/>
</dbReference>
<dbReference type="Gene3D" id="1.10.30.50">
    <property type="match status" value="1"/>
</dbReference>
<dbReference type="Pfam" id="PF01844">
    <property type="entry name" value="HNH"/>
    <property type="match status" value="1"/>
</dbReference>